<evidence type="ECO:0000259" key="7">
    <source>
        <dbReference type="Pfam" id="PF02449"/>
    </source>
</evidence>
<dbReference type="InterPro" id="IPR003476">
    <property type="entry name" value="Glyco_hydro_42"/>
</dbReference>
<feature type="compositionally biased region" description="Basic and acidic residues" evidence="6">
    <location>
        <begin position="112"/>
        <end position="122"/>
    </location>
</feature>
<feature type="region of interest" description="Disordered" evidence="6">
    <location>
        <begin position="79"/>
        <end position="131"/>
    </location>
</feature>
<evidence type="ECO:0000256" key="3">
    <source>
        <dbReference type="ARBA" id="ARBA00012756"/>
    </source>
</evidence>
<dbReference type="PANTHER" id="PTHR36447:SF1">
    <property type="entry name" value="BETA-GALACTOSIDASE GANA"/>
    <property type="match status" value="1"/>
</dbReference>
<dbReference type="Pfam" id="PF08532">
    <property type="entry name" value="Glyco_hydro_42M"/>
    <property type="match status" value="1"/>
</dbReference>
<dbReference type="CDD" id="cd03143">
    <property type="entry name" value="A4_beta-galactosidase_middle_domain"/>
    <property type="match status" value="1"/>
</dbReference>
<dbReference type="Gene3D" id="3.20.20.80">
    <property type="entry name" value="Glycosidases"/>
    <property type="match status" value="1"/>
</dbReference>
<comment type="catalytic activity">
    <reaction evidence="1">
        <text>Hydrolysis of terminal non-reducing beta-D-galactose residues in beta-D-galactosides.</text>
        <dbReference type="EC" id="3.2.1.23"/>
    </reaction>
</comment>
<feature type="domain" description="Beta-galactosidase trimerisation" evidence="9">
    <location>
        <begin position="661"/>
        <end position="860"/>
    </location>
</feature>
<dbReference type="EMBL" id="BOMG01000078">
    <property type="protein sequence ID" value="GID57952.1"/>
    <property type="molecule type" value="Genomic_DNA"/>
</dbReference>
<protein>
    <recommendedName>
        <fullName evidence="3">beta-galactosidase</fullName>
        <ecNumber evidence="3">3.2.1.23</ecNumber>
    </recommendedName>
</protein>
<dbReference type="EC" id="3.2.1.23" evidence="3"/>
<dbReference type="InterPro" id="IPR013738">
    <property type="entry name" value="Beta_galactosidase_Trimer"/>
</dbReference>
<evidence type="ECO:0000259" key="9">
    <source>
        <dbReference type="Pfam" id="PF08532"/>
    </source>
</evidence>
<keyword evidence="5" id="KW-0326">Glycosidase</keyword>
<comment type="similarity">
    <text evidence="2">Belongs to the glycosyl hydrolase 42 family.</text>
</comment>
<evidence type="ECO:0000256" key="6">
    <source>
        <dbReference type="SAM" id="MobiDB-lite"/>
    </source>
</evidence>
<proteinExistence type="inferred from homology"/>
<gene>
    <name evidence="10" type="ORF">Aco03nite_063560</name>
</gene>
<dbReference type="SUPFAM" id="SSF52317">
    <property type="entry name" value="Class I glutamine amidotransferase-like"/>
    <property type="match status" value="1"/>
</dbReference>
<evidence type="ECO:0000256" key="1">
    <source>
        <dbReference type="ARBA" id="ARBA00001412"/>
    </source>
</evidence>
<dbReference type="InterPro" id="IPR029058">
    <property type="entry name" value="AB_hydrolase_fold"/>
</dbReference>
<dbReference type="Gene3D" id="3.40.50.880">
    <property type="match status" value="1"/>
</dbReference>
<evidence type="ECO:0000313" key="10">
    <source>
        <dbReference type="EMBL" id="GID57952.1"/>
    </source>
</evidence>
<accession>A0ABQ3XHH1</accession>
<feature type="domain" description="Glycoside hydrolase family 42 N-terminal" evidence="7">
    <location>
        <begin position="279"/>
        <end position="649"/>
    </location>
</feature>
<dbReference type="SUPFAM" id="SSF53474">
    <property type="entry name" value="alpha/beta-Hydrolases"/>
    <property type="match status" value="1"/>
</dbReference>
<evidence type="ECO:0000259" key="8">
    <source>
        <dbReference type="Pfam" id="PF07859"/>
    </source>
</evidence>
<keyword evidence="4" id="KW-0378">Hydrolase</keyword>
<evidence type="ECO:0000256" key="5">
    <source>
        <dbReference type="ARBA" id="ARBA00023295"/>
    </source>
</evidence>
<evidence type="ECO:0000256" key="2">
    <source>
        <dbReference type="ARBA" id="ARBA00005940"/>
    </source>
</evidence>
<dbReference type="InterPro" id="IPR017853">
    <property type="entry name" value="GH"/>
</dbReference>
<reference evidence="10 11" key="1">
    <citation type="submission" date="2021-01" db="EMBL/GenBank/DDBJ databases">
        <title>Whole genome shotgun sequence of Actinoplanes couchii NBRC 106145.</title>
        <authorList>
            <person name="Komaki H."/>
            <person name="Tamura T."/>
        </authorList>
    </citation>
    <scope>NUCLEOTIDE SEQUENCE [LARGE SCALE GENOMIC DNA]</scope>
    <source>
        <strain evidence="10 11">NBRC 106145</strain>
    </source>
</reference>
<dbReference type="InterPro" id="IPR013094">
    <property type="entry name" value="AB_hydrolase_3"/>
</dbReference>
<organism evidence="10 11">
    <name type="scientific">Actinoplanes couchii</name>
    <dbReference type="NCBI Taxonomy" id="403638"/>
    <lineage>
        <taxon>Bacteria</taxon>
        <taxon>Bacillati</taxon>
        <taxon>Actinomycetota</taxon>
        <taxon>Actinomycetes</taxon>
        <taxon>Micromonosporales</taxon>
        <taxon>Micromonosporaceae</taxon>
        <taxon>Actinoplanes</taxon>
    </lineage>
</organism>
<keyword evidence="11" id="KW-1185">Reference proteome</keyword>
<dbReference type="SUPFAM" id="SSF51445">
    <property type="entry name" value="(Trans)glycosidases"/>
    <property type="match status" value="1"/>
</dbReference>
<dbReference type="Pfam" id="PF07859">
    <property type="entry name" value="Abhydrolase_3"/>
    <property type="match status" value="1"/>
</dbReference>
<feature type="domain" description="Alpha/beta hydrolase fold-3" evidence="8">
    <location>
        <begin position="5"/>
        <end position="233"/>
    </location>
</feature>
<dbReference type="PANTHER" id="PTHR36447">
    <property type="entry name" value="BETA-GALACTOSIDASE GANA"/>
    <property type="match status" value="1"/>
</dbReference>
<dbReference type="InterPro" id="IPR013529">
    <property type="entry name" value="Glyco_hydro_42_N"/>
</dbReference>
<evidence type="ECO:0000256" key="4">
    <source>
        <dbReference type="ARBA" id="ARBA00022801"/>
    </source>
</evidence>
<evidence type="ECO:0000313" key="11">
    <source>
        <dbReference type="Proteomes" id="UP000612282"/>
    </source>
</evidence>
<comment type="caution">
    <text evidence="10">The sequence shown here is derived from an EMBL/GenBank/DDBJ whole genome shotgun (WGS) entry which is preliminary data.</text>
</comment>
<dbReference type="Gene3D" id="3.40.50.1820">
    <property type="entry name" value="alpha/beta hydrolase"/>
    <property type="match status" value="1"/>
</dbReference>
<feature type="compositionally biased region" description="Basic and acidic residues" evidence="6">
    <location>
        <begin position="79"/>
        <end position="92"/>
    </location>
</feature>
<feature type="compositionally biased region" description="Acidic residues" evidence="6">
    <location>
        <begin position="93"/>
        <end position="111"/>
    </location>
</feature>
<dbReference type="InterPro" id="IPR029062">
    <property type="entry name" value="Class_I_gatase-like"/>
</dbReference>
<name>A0ABQ3XHH1_9ACTN</name>
<sequence length="913" mass="100805">MPESDHVGAELARRANAIVFSVGYRLAVDGVRYPIPIDDVHAVWEWVTARDDLPSRKAIGGASAGAALALASALRSRDETEARKECKARDESKAEDESEARDESKAEDESEAREGSEAREEGGAEEGSGARGGRIPDLILLAYPFAHFPVPTLGLGRHQEEIEDMVRNYVGRISDLPPDALPGAARLDGLPPVHIVLSEHDDLRPSGELLERQLREVGVEVESLLARGSTHGHFNRPLEEPEPVDVSLGFFASALRVPQQAPKWLKKADAEPRIEFGADYNPEQWPREVWAEDVRAMREAGVTVVSLGIFSWVRLEPDEGRYDFGWLDDIIELLHANGILVDLATPTASPPPWLTTKHPEILPVDVDGRTVWPGARQHWRPTSPVFRDHALRLVRKIATRYQGHPAVTAWHVNNELGCHNVHDYSDDAARAFRIWLRKRYRDLDTLNSAWGTAFWSQNYSDWDQLLPPRFANGPVNPTQQLDFQRFSSDALKDYYLAERRILRELTPDVPVTTNFMVAGDINGMNYPDWAAEVDFVANDHYTRPGPQSRDELSFSANLTGNLIAGRPWFLMEHSTSAVNWQPVNIPKLPGELERDSLTHVAHGADGVCFFQWRASKAGAEKYHSAMLPHAGTDSALFRAVTDLGARLRSLSDIAGIARTPAQVAVVIDYESWWAAELDSHPTDRLRYRREALDWYTALLDRGIRADVVPITADLSGYRLVVAPILHVVPVPLQERLRSYVGSGGHLATTYFSGIVDENDHAWLGGYPGALRDLLGIRVEEFTPLLDGVTAPLTNGTSGTLWSERVDVTDPAVKVLATYDHGGPAVTRRAVGEGSASYVSTRLGPAGLAPVLDDLLPAAGVDSELPPELRGRVELAVRGRARFLINRTDQPVDLSSLPGVPDDLLPARGVVVVR</sequence>
<dbReference type="Pfam" id="PF02449">
    <property type="entry name" value="Glyco_hydro_42"/>
    <property type="match status" value="1"/>
</dbReference>
<dbReference type="Proteomes" id="UP000612282">
    <property type="component" value="Unassembled WGS sequence"/>
</dbReference>